<dbReference type="SUPFAM" id="SSF50729">
    <property type="entry name" value="PH domain-like"/>
    <property type="match status" value="1"/>
</dbReference>
<dbReference type="InterPro" id="IPR036872">
    <property type="entry name" value="CH_dom_sf"/>
</dbReference>
<evidence type="ECO:0000256" key="9">
    <source>
        <dbReference type="ARBA" id="ARBA00023288"/>
    </source>
</evidence>
<dbReference type="InterPro" id="IPR002219">
    <property type="entry name" value="PKC_DAG/PE"/>
</dbReference>
<proteinExistence type="predicted"/>
<dbReference type="PROSITE" id="PS50021">
    <property type="entry name" value="CH"/>
    <property type="match status" value="1"/>
</dbReference>
<reference evidence="16" key="1">
    <citation type="submission" date="2025-08" db="UniProtKB">
        <authorList>
            <consortium name="Ensembl"/>
        </authorList>
    </citation>
    <scope>IDENTIFICATION</scope>
</reference>
<dbReference type="SUPFAM" id="SSF55550">
    <property type="entry name" value="SH2 domain"/>
    <property type="match status" value="1"/>
</dbReference>
<feature type="domain" description="SH3" evidence="11">
    <location>
        <begin position="747"/>
        <end position="813"/>
    </location>
</feature>
<evidence type="ECO:0000259" key="14">
    <source>
        <dbReference type="PROSITE" id="PS50021"/>
    </source>
</evidence>
<feature type="domain" description="DH" evidence="13">
    <location>
        <begin position="183"/>
        <end position="362"/>
    </location>
</feature>
<accession>A0A8C2GWR9</accession>
<sequence>MEHWKQCALWLINCKVLPPNHRVTWESAQVFDLAQTLRDGVLLCQLLNNLRPQSINLREINLRPQMSQFLCLKNIRTFLHACSEIFGMKKSELFEAFDLFDVRDFGKSAADENSYFISLCLSLSFYSRPFPTEESVEDEDIYNHLEDLIDENGVEDEEDLYDCVYDDDEGGEVHKMSFAETDVRSCCLMEIKQTEEKYTETLDSIEKFFMKPLGQSLSSVEIEKVFVNIPELVKVHTSLLREVQDSVLMHNASNLYQIFIKYKERLVLYGKYCSQVELAIACLDDICKNREDVRQMLELCSKRANNGKFTLRDLLVVPMQRVLKYHLLLQELVKHTHDATDKSNLRQALDAMKDLAQYVNEVKRDIETLRDIDQYQKSIENLNQSLRNYGRPKGDSEVRVASVDKRAKQDRHIFLFDAAVIVCKRRGDNYEMKEMIDLHSFKITNNPTSERENRKWCHGFYLTHNQGQNGFEFFFKTKELKKKWLEQFGMALSNICPESGKSNFHEFRMHTFETTTSCSSCEMLLRGVFYQGYRCSKCGAGAHKECLGRVDVCVKSSAGLPKMQVIRNYYGVPSPLSGPPLNIQVGDVIEVIEANIRSCWWKVRHTIALLAYEPSRMTSDLSFRFAGPMERLQAEAELLNRRSSTYLVRHRSREFNEYAISINICVCLMQELIEYYKHHSLREGFRTLDTTLQFAYREVLRETLQPDSAASILSLFVWLILSDSHLPFCPVMFASLFYLVSTVFTPKVMGVAIARYDFSSRDTRELTLQEGDVVKIYSKTGANGWWRGEVNGRVSVFVDVIGCILAYCILYTA</sequence>
<evidence type="ECO:0000256" key="1">
    <source>
        <dbReference type="ARBA" id="ARBA00022443"/>
    </source>
</evidence>
<dbReference type="InterPro" id="IPR001331">
    <property type="entry name" value="GDS_CDC24_CS"/>
</dbReference>
<dbReference type="PROSITE" id="PS00741">
    <property type="entry name" value="DH_1"/>
    <property type="match status" value="1"/>
</dbReference>
<dbReference type="PROSITE" id="PS50003">
    <property type="entry name" value="PH_DOMAIN"/>
    <property type="match status" value="1"/>
</dbReference>
<organism evidence="16 17">
    <name type="scientific">Cyprinus carpio</name>
    <name type="common">Common carp</name>
    <dbReference type="NCBI Taxonomy" id="7962"/>
    <lineage>
        <taxon>Eukaryota</taxon>
        <taxon>Metazoa</taxon>
        <taxon>Chordata</taxon>
        <taxon>Craniata</taxon>
        <taxon>Vertebrata</taxon>
        <taxon>Euteleostomi</taxon>
        <taxon>Actinopterygii</taxon>
        <taxon>Neopterygii</taxon>
        <taxon>Teleostei</taxon>
        <taxon>Ostariophysi</taxon>
        <taxon>Cypriniformes</taxon>
        <taxon>Cyprinidae</taxon>
        <taxon>Cyprininae</taxon>
        <taxon>Cyprinus</taxon>
    </lineage>
</organism>
<dbReference type="GO" id="GO:0005737">
    <property type="term" value="C:cytoplasm"/>
    <property type="evidence" value="ECO:0007669"/>
    <property type="project" value="TreeGrafter"/>
</dbReference>
<dbReference type="GO" id="GO:0035556">
    <property type="term" value="P:intracellular signal transduction"/>
    <property type="evidence" value="ECO:0007669"/>
    <property type="project" value="InterPro"/>
</dbReference>
<feature type="domain" description="PH" evidence="12">
    <location>
        <begin position="396"/>
        <end position="493"/>
    </location>
</feature>
<dbReference type="Proteomes" id="UP000694701">
    <property type="component" value="Unplaced"/>
</dbReference>
<dbReference type="InterPro" id="IPR022613">
    <property type="entry name" value="CH_CAMSAP_2"/>
</dbReference>
<dbReference type="PROSITE" id="PS50081">
    <property type="entry name" value="ZF_DAG_PE_2"/>
    <property type="match status" value="1"/>
</dbReference>
<dbReference type="CDD" id="cd00160">
    <property type="entry name" value="RhoGEF"/>
    <property type="match status" value="1"/>
</dbReference>
<dbReference type="SMART" id="SM00325">
    <property type="entry name" value="RhoGEF"/>
    <property type="match status" value="1"/>
</dbReference>
<keyword evidence="9" id="KW-0449">Lipoprotein</keyword>
<dbReference type="Gene3D" id="3.30.60.20">
    <property type="match status" value="1"/>
</dbReference>
<evidence type="ECO:0000256" key="7">
    <source>
        <dbReference type="ARBA" id="ARBA00022833"/>
    </source>
</evidence>
<dbReference type="AlphaFoldDB" id="A0A8C2GWR9"/>
<evidence type="ECO:0000259" key="12">
    <source>
        <dbReference type="PROSITE" id="PS50003"/>
    </source>
</evidence>
<dbReference type="FunFam" id="1.20.900.10:FF:000009">
    <property type="entry name" value="Vav guanine nucleotide exchange factor 1"/>
    <property type="match status" value="1"/>
</dbReference>
<keyword evidence="5" id="KW-0677">Repeat</keyword>
<dbReference type="PROSITE" id="PS50002">
    <property type="entry name" value="SH3"/>
    <property type="match status" value="1"/>
</dbReference>
<dbReference type="GO" id="GO:0005886">
    <property type="term" value="C:plasma membrane"/>
    <property type="evidence" value="ECO:0007669"/>
    <property type="project" value="TreeGrafter"/>
</dbReference>
<keyword evidence="2" id="KW-0597">Phosphoprotein</keyword>
<dbReference type="Pfam" id="PF22697">
    <property type="entry name" value="SOS1_NGEF_PH"/>
    <property type="match status" value="1"/>
</dbReference>
<evidence type="ECO:0000313" key="16">
    <source>
        <dbReference type="Ensembl" id="ENSCCRP00020001466.1"/>
    </source>
</evidence>
<protein>
    <submittedName>
        <fullName evidence="16">Vav guanine nucleotide exchange factor 3</fullName>
    </submittedName>
</protein>
<dbReference type="InterPro" id="IPR003096">
    <property type="entry name" value="SM22_calponin"/>
</dbReference>
<keyword evidence="4" id="KW-0479">Metal-binding</keyword>
<dbReference type="InterPro" id="IPR011993">
    <property type="entry name" value="PH-like_dom_sf"/>
</dbReference>
<dbReference type="PRINTS" id="PR00888">
    <property type="entry name" value="SM22CALPONIN"/>
</dbReference>
<dbReference type="InterPro" id="IPR001849">
    <property type="entry name" value="PH_domain"/>
</dbReference>
<dbReference type="InterPro" id="IPR055251">
    <property type="entry name" value="SOS1_NGEF_PH"/>
</dbReference>
<evidence type="ECO:0000256" key="5">
    <source>
        <dbReference type="ARBA" id="ARBA00022737"/>
    </source>
</evidence>
<dbReference type="InterPro" id="IPR000219">
    <property type="entry name" value="DH_dom"/>
</dbReference>
<dbReference type="CDD" id="cd01223">
    <property type="entry name" value="PH_Vav"/>
    <property type="match status" value="1"/>
</dbReference>
<dbReference type="SUPFAM" id="SSF48065">
    <property type="entry name" value="DBL homology domain (DH-domain)"/>
    <property type="match status" value="1"/>
</dbReference>
<feature type="domain" description="Phorbol-ester/DAG-type" evidence="15">
    <location>
        <begin position="504"/>
        <end position="553"/>
    </location>
</feature>
<dbReference type="Gene3D" id="2.30.30.40">
    <property type="entry name" value="SH3 Domains"/>
    <property type="match status" value="2"/>
</dbReference>
<dbReference type="Pfam" id="PF00018">
    <property type="entry name" value="SH3_1"/>
    <property type="match status" value="1"/>
</dbReference>
<dbReference type="FunFam" id="2.30.29.30:FF:000050">
    <property type="entry name" value="Vav guanine nucleotide exchange factor 2"/>
    <property type="match status" value="1"/>
</dbReference>
<dbReference type="PROSITE" id="PS00479">
    <property type="entry name" value="ZF_DAG_PE_1"/>
    <property type="match status" value="1"/>
</dbReference>
<evidence type="ECO:0000256" key="6">
    <source>
        <dbReference type="ARBA" id="ARBA00022771"/>
    </source>
</evidence>
<dbReference type="InterPro" id="IPR036028">
    <property type="entry name" value="SH3-like_dom_sf"/>
</dbReference>
<dbReference type="FunFam" id="3.30.60.20:FF:000015">
    <property type="entry name" value="Vav guanine nucleotide exchange factor 1"/>
    <property type="match status" value="1"/>
</dbReference>
<dbReference type="GO" id="GO:0016477">
    <property type="term" value="P:cell migration"/>
    <property type="evidence" value="ECO:0007669"/>
    <property type="project" value="TreeGrafter"/>
</dbReference>
<dbReference type="PROSITE" id="PS50010">
    <property type="entry name" value="DH_2"/>
    <property type="match status" value="1"/>
</dbReference>
<dbReference type="SMART" id="SM00233">
    <property type="entry name" value="PH"/>
    <property type="match status" value="1"/>
</dbReference>
<dbReference type="Pfam" id="PF11971">
    <property type="entry name" value="CAMSAP_CH"/>
    <property type="match status" value="1"/>
</dbReference>
<evidence type="ECO:0000256" key="4">
    <source>
        <dbReference type="ARBA" id="ARBA00022723"/>
    </source>
</evidence>
<evidence type="ECO:0000259" key="13">
    <source>
        <dbReference type="PROSITE" id="PS50010"/>
    </source>
</evidence>
<keyword evidence="1 10" id="KW-0728">SH3 domain</keyword>
<dbReference type="Gene3D" id="2.30.29.30">
    <property type="entry name" value="Pleckstrin-homology domain (PH domain)/Phosphotyrosine-binding domain (PTB)"/>
    <property type="match status" value="1"/>
</dbReference>
<dbReference type="SMART" id="SM00109">
    <property type="entry name" value="C1"/>
    <property type="match status" value="1"/>
</dbReference>
<dbReference type="GO" id="GO:0005085">
    <property type="term" value="F:guanyl-nucleotide exchange factor activity"/>
    <property type="evidence" value="ECO:0007669"/>
    <property type="project" value="UniProtKB-KW"/>
</dbReference>
<evidence type="ECO:0000256" key="2">
    <source>
        <dbReference type="ARBA" id="ARBA00022553"/>
    </source>
</evidence>
<feature type="domain" description="Calponin-homology (CH)" evidence="14">
    <location>
        <begin position="1"/>
        <end position="121"/>
    </location>
</feature>
<dbReference type="SUPFAM" id="SSF50044">
    <property type="entry name" value="SH3-domain"/>
    <property type="match status" value="1"/>
</dbReference>
<keyword evidence="6" id="KW-0863">Zinc-finger</keyword>
<dbReference type="Gene3D" id="1.20.900.10">
    <property type="entry name" value="Dbl homology (DH) domain"/>
    <property type="match status" value="1"/>
</dbReference>
<dbReference type="InterPro" id="IPR037832">
    <property type="entry name" value="PH_Vav"/>
</dbReference>
<evidence type="ECO:0000313" key="17">
    <source>
        <dbReference type="Proteomes" id="UP000694701"/>
    </source>
</evidence>
<keyword evidence="8" id="KW-0727">SH2 domain</keyword>
<dbReference type="SUPFAM" id="SSF47576">
    <property type="entry name" value="Calponin-homology domain, CH-domain"/>
    <property type="match status" value="1"/>
</dbReference>
<evidence type="ECO:0000256" key="3">
    <source>
        <dbReference type="ARBA" id="ARBA00022658"/>
    </source>
</evidence>
<evidence type="ECO:0000259" key="15">
    <source>
        <dbReference type="PROSITE" id="PS50081"/>
    </source>
</evidence>
<keyword evidence="7" id="KW-0862">Zinc</keyword>
<dbReference type="InterPro" id="IPR001452">
    <property type="entry name" value="SH3_domain"/>
</dbReference>
<dbReference type="SMART" id="SM00326">
    <property type="entry name" value="SH3"/>
    <property type="match status" value="1"/>
</dbReference>
<evidence type="ECO:0000259" key="11">
    <source>
        <dbReference type="PROSITE" id="PS50002"/>
    </source>
</evidence>
<dbReference type="FunFam" id="1.10.418.10:FF:000019">
    <property type="entry name" value="Vav guanine nucleotide exchange factor 2"/>
    <property type="match status" value="1"/>
</dbReference>
<dbReference type="Ensembl" id="ENSCCRT00020001738.1">
    <property type="protein sequence ID" value="ENSCCRP00020001466.1"/>
    <property type="gene ID" value="ENSCCRG00020000500.1"/>
</dbReference>
<evidence type="ECO:0000256" key="8">
    <source>
        <dbReference type="ARBA" id="ARBA00022999"/>
    </source>
</evidence>
<dbReference type="PANTHER" id="PTHR45818">
    <property type="entry name" value="PROTEIN VAV"/>
    <property type="match status" value="1"/>
</dbReference>
<dbReference type="Pfam" id="PF00621">
    <property type="entry name" value="RhoGEF"/>
    <property type="match status" value="1"/>
</dbReference>
<name>A0A8C2GWR9_CYPCA</name>
<dbReference type="InterPro" id="IPR035899">
    <property type="entry name" value="DBL_dom_sf"/>
</dbReference>
<dbReference type="SMART" id="SM00033">
    <property type="entry name" value="CH"/>
    <property type="match status" value="1"/>
</dbReference>
<dbReference type="Pfam" id="PF00130">
    <property type="entry name" value="C1_1"/>
    <property type="match status" value="1"/>
</dbReference>
<dbReference type="InterPro" id="IPR036860">
    <property type="entry name" value="SH2_dom_sf"/>
</dbReference>
<dbReference type="Gene3D" id="1.10.418.10">
    <property type="entry name" value="Calponin-like domain"/>
    <property type="match status" value="1"/>
</dbReference>
<dbReference type="PANTHER" id="PTHR45818:SF1">
    <property type="entry name" value="GUANINE NUCLEOTIDE EXCHANGE FACTOR VAV3"/>
    <property type="match status" value="1"/>
</dbReference>
<dbReference type="GO" id="GO:0007166">
    <property type="term" value="P:cell surface receptor signaling pathway"/>
    <property type="evidence" value="ECO:0007669"/>
    <property type="project" value="UniProtKB-ARBA"/>
</dbReference>
<keyword evidence="3" id="KW-0344">Guanine-nucleotide releasing factor</keyword>
<evidence type="ECO:0000256" key="10">
    <source>
        <dbReference type="PROSITE-ProRule" id="PRU00192"/>
    </source>
</evidence>
<dbReference type="GO" id="GO:0008270">
    <property type="term" value="F:zinc ion binding"/>
    <property type="evidence" value="ECO:0007669"/>
    <property type="project" value="UniProtKB-KW"/>
</dbReference>
<dbReference type="InterPro" id="IPR001715">
    <property type="entry name" value="CH_dom"/>
</dbReference>